<feature type="region of interest" description="Disordered" evidence="1">
    <location>
        <begin position="1"/>
        <end position="25"/>
    </location>
</feature>
<reference evidence="2" key="1">
    <citation type="submission" date="2022-08" db="EMBL/GenBank/DDBJ databases">
        <authorList>
            <person name="Gutierrez-Valencia J."/>
        </authorList>
    </citation>
    <scope>NUCLEOTIDE SEQUENCE</scope>
</reference>
<gene>
    <name evidence="2" type="ORF">LITE_LOCUS28326</name>
</gene>
<evidence type="ECO:0000313" key="3">
    <source>
        <dbReference type="Proteomes" id="UP001154282"/>
    </source>
</evidence>
<organism evidence="2 3">
    <name type="scientific">Linum tenue</name>
    <dbReference type="NCBI Taxonomy" id="586396"/>
    <lineage>
        <taxon>Eukaryota</taxon>
        <taxon>Viridiplantae</taxon>
        <taxon>Streptophyta</taxon>
        <taxon>Embryophyta</taxon>
        <taxon>Tracheophyta</taxon>
        <taxon>Spermatophyta</taxon>
        <taxon>Magnoliopsida</taxon>
        <taxon>eudicotyledons</taxon>
        <taxon>Gunneridae</taxon>
        <taxon>Pentapetalae</taxon>
        <taxon>rosids</taxon>
        <taxon>fabids</taxon>
        <taxon>Malpighiales</taxon>
        <taxon>Linaceae</taxon>
        <taxon>Linum</taxon>
    </lineage>
</organism>
<accession>A0AAV0MF96</accession>
<protein>
    <submittedName>
        <fullName evidence="2">Uncharacterized protein</fullName>
    </submittedName>
</protein>
<evidence type="ECO:0000256" key="1">
    <source>
        <dbReference type="SAM" id="MobiDB-lite"/>
    </source>
</evidence>
<dbReference type="AlphaFoldDB" id="A0AAV0MF96"/>
<name>A0AAV0MF96_9ROSI</name>
<proteinExistence type="predicted"/>
<dbReference type="EMBL" id="CAMGYJ010000007">
    <property type="protein sequence ID" value="CAI0444935.1"/>
    <property type="molecule type" value="Genomic_DNA"/>
</dbReference>
<dbReference type="Proteomes" id="UP001154282">
    <property type="component" value="Unassembled WGS sequence"/>
</dbReference>
<keyword evidence="3" id="KW-1185">Reference proteome</keyword>
<sequence>MNPIETLLLSSSRRQKSNRSTKTNPLPFRLSVRFYWERRGKRPVAAPATMMTCIVGDDENDDKIGVLRSSRSAFLFGTAATVRRSYPLVAVW</sequence>
<comment type="caution">
    <text evidence="2">The sequence shown here is derived from an EMBL/GenBank/DDBJ whole genome shotgun (WGS) entry which is preliminary data.</text>
</comment>
<evidence type="ECO:0000313" key="2">
    <source>
        <dbReference type="EMBL" id="CAI0444935.1"/>
    </source>
</evidence>